<reference evidence="1" key="1">
    <citation type="submission" date="2020-05" db="EMBL/GenBank/DDBJ databases">
        <title>Large-scale comparative analyses of tick genomes elucidate their genetic diversity and vector capacities.</title>
        <authorList>
            <person name="Jia N."/>
            <person name="Wang J."/>
            <person name="Shi W."/>
            <person name="Du L."/>
            <person name="Sun Y."/>
            <person name="Zhan W."/>
            <person name="Jiang J."/>
            <person name="Wang Q."/>
            <person name="Zhang B."/>
            <person name="Ji P."/>
            <person name="Sakyi L.B."/>
            <person name="Cui X."/>
            <person name="Yuan T."/>
            <person name="Jiang B."/>
            <person name="Yang W."/>
            <person name="Lam T.T.-Y."/>
            <person name="Chang Q."/>
            <person name="Ding S."/>
            <person name="Wang X."/>
            <person name="Zhu J."/>
            <person name="Ruan X."/>
            <person name="Zhao L."/>
            <person name="Wei J."/>
            <person name="Que T."/>
            <person name="Du C."/>
            <person name="Cheng J."/>
            <person name="Dai P."/>
            <person name="Han X."/>
            <person name="Huang E."/>
            <person name="Gao Y."/>
            <person name="Liu J."/>
            <person name="Shao H."/>
            <person name="Ye R."/>
            <person name="Li L."/>
            <person name="Wei W."/>
            <person name="Wang X."/>
            <person name="Wang C."/>
            <person name="Yang T."/>
            <person name="Huo Q."/>
            <person name="Li W."/>
            <person name="Guo W."/>
            <person name="Chen H."/>
            <person name="Zhou L."/>
            <person name="Ni X."/>
            <person name="Tian J."/>
            <person name="Zhou Y."/>
            <person name="Sheng Y."/>
            <person name="Liu T."/>
            <person name="Pan Y."/>
            <person name="Xia L."/>
            <person name="Li J."/>
            <person name="Zhao F."/>
            <person name="Cao W."/>
        </authorList>
    </citation>
    <scope>NUCLEOTIDE SEQUENCE</scope>
    <source>
        <strain evidence="1">Dsil-2018</strain>
    </source>
</reference>
<dbReference type="EMBL" id="CM023474">
    <property type="protein sequence ID" value="KAH7950040.1"/>
    <property type="molecule type" value="Genomic_DNA"/>
</dbReference>
<name>A0ACB8CSI7_DERSI</name>
<organism evidence="1 2">
    <name type="scientific">Dermacentor silvarum</name>
    <name type="common">Tick</name>
    <dbReference type="NCBI Taxonomy" id="543639"/>
    <lineage>
        <taxon>Eukaryota</taxon>
        <taxon>Metazoa</taxon>
        <taxon>Ecdysozoa</taxon>
        <taxon>Arthropoda</taxon>
        <taxon>Chelicerata</taxon>
        <taxon>Arachnida</taxon>
        <taxon>Acari</taxon>
        <taxon>Parasitiformes</taxon>
        <taxon>Ixodida</taxon>
        <taxon>Ixodoidea</taxon>
        <taxon>Ixodidae</taxon>
        <taxon>Rhipicephalinae</taxon>
        <taxon>Dermacentor</taxon>
    </lineage>
</organism>
<accession>A0ACB8CSI7</accession>
<sequence length="431" mass="46189">MDKGGGAGGEDAAEKKKPAGVEDAGETKKPADDKAPPPPSMDPEYVEFTSSLQSASARSSSTVPPDSASESGTALHTRLAEVLNEKLLDPLLDTYRQGTEMMQTNVVAPVSYAYSQMTADNAAGLVQTHVVDPVNQAYQDMSAKATELVQTHVMDPVNQVYEGAPAYFQNTVVDPIKDAYNRAADMYDANVIKPAAKAAGSFTDFLKSYGVWQDDKGAGRTEGHKDGAHKGEHKGEGHKGGEPKGVDHKGGDHKGGDSKPPKTEEPRSPPKSPEAPKVSEPQKNATELPLKPALKRRDSLTNAPHKRADHGGDGGAGVRSPDRQAEGGKGGAEAGHKVKFGYEEVRTLPPEKKRNKHDFNEFVEDQLGKISTKPTSQKESKEFIDTMMKEAMEAKSREEKKWEPKLAEEPDLAKTVGKAAVTGKSVSGWVA</sequence>
<evidence type="ECO:0000313" key="2">
    <source>
        <dbReference type="Proteomes" id="UP000821865"/>
    </source>
</evidence>
<keyword evidence="2" id="KW-1185">Reference proteome</keyword>
<gene>
    <name evidence="1" type="ORF">HPB49_018934</name>
</gene>
<evidence type="ECO:0000313" key="1">
    <source>
        <dbReference type="EMBL" id="KAH7950040.1"/>
    </source>
</evidence>
<comment type="caution">
    <text evidence="1">The sequence shown here is derived from an EMBL/GenBank/DDBJ whole genome shotgun (WGS) entry which is preliminary data.</text>
</comment>
<dbReference type="Proteomes" id="UP000821865">
    <property type="component" value="Chromosome 5"/>
</dbReference>
<proteinExistence type="predicted"/>
<protein>
    <submittedName>
        <fullName evidence="1">Uncharacterized protein</fullName>
    </submittedName>
</protein>